<comment type="caution">
    <text evidence="1">The sequence shown here is derived from an EMBL/GenBank/DDBJ whole genome shotgun (WGS) entry which is preliminary data.</text>
</comment>
<evidence type="ECO:0000313" key="2">
    <source>
        <dbReference type="Proteomes" id="UP000789396"/>
    </source>
</evidence>
<feature type="non-terminal residue" evidence="1">
    <location>
        <position position="1"/>
    </location>
</feature>
<feature type="non-terminal residue" evidence="1">
    <location>
        <position position="46"/>
    </location>
</feature>
<organism evidence="1 2">
    <name type="scientific">Racocetra fulgida</name>
    <dbReference type="NCBI Taxonomy" id="60492"/>
    <lineage>
        <taxon>Eukaryota</taxon>
        <taxon>Fungi</taxon>
        <taxon>Fungi incertae sedis</taxon>
        <taxon>Mucoromycota</taxon>
        <taxon>Glomeromycotina</taxon>
        <taxon>Glomeromycetes</taxon>
        <taxon>Diversisporales</taxon>
        <taxon>Gigasporaceae</taxon>
        <taxon>Racocetra</taxon>
    </lineage>
</organism>
<dbReference type="OrthoDB" id="10320507at2759"/>
<dbReference type="EMBL" id="CAJVPZ010050512">
    <property type="protein sequence ID" value="CAG8777689.1"/>
    <property type="molecule type" value="Genomic_DNA"/>
</dbReference>
<keyword evidence="2" id="KW-1185">Reference proteome</keyword>
<sequence>MILTFVQASHNLKDVWMKEVGNKKEERIMVTAVILKITLDIIGLVD</sequence>
<accession>A0A9N9JEF5</accession>
<dbReference type="Proteomes" id="UP000789396">
    <property type="component" value="Unassembled WGS sequence"/>
</dbReference>
<protein>
    <submittedName>
        <fullName evidence="1">11011_t:CDS:1</fullName>
    </submittedName>
</protein>
<reference evidence="1" key="1">
    <citation type="submission" date="2021-06" db="EMBL/GenBank/DDBJ databases">
        <authorList>
            <person name="Kallberg Y."/>
            <person name="Tangrot J."/>
            <person name="Rosling A."/>
        </authorList>
    </citation>
    <scope>NUCLEOTIDE SEQUENCE</scope>
    <source>
        <strain evidence="1">IN212</strain>
    </source>
</reference>
<proteinExistence type="predicted"/>
<dbReference type="AlphaFoldDB" id="A0A9N9JEF5"/>
<gene>
    <name evidence="1" type="ORF">RFULGI_LOCUS15547</name>
</gene>
<evidence type="ECO:0000313" key="1">
    <source>
        <dbReference type="EMBL" id="CAG8777689.1"/>
    </source>
</evidence>
<name>A0A9N9JEF5_9GLOM</name>